<keyword evidence="2" id="KW-0396">Initiation factor</keyword>
<feature type="region of interest" description="Disordered" evidence="5">
    <location>
        <begin position="87"/>
        <end position="168"/>
    </location>
</feature>
<evidence type="ECO:0000256" key="3">
    <source>
        <dbReference type="ARBA" id="ARBA00022917"/>
    </source>
</evidence>
<evidence type="ECO:0000313" key="7">
    <source>
        <dbReference type="EMBL" id="KAF5336168.1"/>
    </source>
</evidence>
<dbReference type="GO" id="GO:0003743">
    <property type="term" value="F:translation initiation factor activity"/>
    <property type="evidence" value="ECO:0007669"/>
    <property type="project" value="UniProtKB-KW"/>
</dbReference>
<feature type="coiled-coil region" evidence="4">
    <location>
        <begin position="24"/>
        <end position="86"/>
    </location>
</feature>
<protein>
    <recommendedName>
        <fullName evidence="6">MIF4G domain-containing protein</fullName>
    </recommendedName>
</protein>
<dbReference type="Pfam" id="PF02854">
    <property type="entry name" value="MIF4G"/>
    <property type="match status" value="1"/>
</dbReference>
<dbReference type="GO" id="GO:0016281">
    <property type="term" value="C:eukaryotic translation initiation factor 4F complex"/>
    <property type="evidence" value="ECO:0007669"/>
    <property type="project" value="TreeGrafter"/>
</dbReference>
<gene>
    <name evidence="7" type="ORF">D9611_006375</name>
</gene>
<proteinExistence type="inferred from homology"/>
<accession>A0A8H5C746</accession>
<dbReference type="InterPro" id="IPR003890">
    <property type="entry name" value="MIF4G-like_typ-3"/>
</dbReference>
<evidence type="ECO:0000256" key="4">
    <source>
        <dbReference type="SAM" id="Coils"/>
    </source>
</evidence>
<keyword evidence="3" id="KW-0648">Protein biosynthesis</keyword>
<evidence type="ECO:0000313" key="8">
    <source>
        <dbReference type="Proteomes" id="UP000541558"/>
    </source>
</evidence>
<dbReference type="GO" id="GO:0003729">
    <property type="term" value="F:mRNA binding"/>
    <property type="evidence" value="ECO:0007669"/>
    <property type="project" value="TreeGrafter"/>
</dbReference>
<dbReference type="SUPFAM" id="SSF48371">
    <property type="entry name" value="ARM repeat"/>
    <property type="match status" value="1"/>
</dbReference>
<dbReference type="PANTHER" id="PTHR23253">
    <property type="entry name" value="EUKARYOTIC TRANSLATION INITIATION FACTOR 4 GAMMA"/>
    <property type="match status" value="1"/>
</dbReference>
<reference evidence="7 8" key="1">
    <citation type="journal article" date="2020" name="ISME J.">
        <title>Uncovering the hidden diversity of litter-decomposition mechanisms in mushroom-forming fungi.</title>
        <authorList>
            <person name="Floudas D."/>
            <person name="Bentzer J."/>
            <person name="Ahren D."/>
            <person name="Johansson T."/>
            <person name="Persson P."/>
            <person name="Tunlid A."/>
        </authorList>
    </citation>
    <scope>NUCLEOTIDE SEQUENCE [LARGE SCALE GENOMIC DNA]</scope>
    <source>
        <strain evidence="7 8">CBS 175.51</strain>
    </source>
</reference>
<evidence type="ECO:0000256" key="1">
    <source>
        <dbReference type="ARBA" id="ARBA00005775"/>
    </source>
</evidence>
<dbReference type="SMART" id="SM00543">
    <property type="entry name" value="MIF4G"/>
    <property type="match status" value="1"/>
</dbReference>
<comment type="similarity">
    <text evidence="1">Belongs to the eukaryotic initiation factor 4G family.</text>
</comment>
<dbReference type="EMBL" id="JAACJK010000059">
    <property type="protein sequence ID" value="KAF5336168.1"/>
    <property type="molecule type" value="Genomic_DNA"/>
</dbReference>
<organism evidence="7 8">
    <name type="scientific">Ephemerocybe angulata</name>
    <dbReference type="NCBI Taxonomy" id="980116"/>
    <lineage>
        <taxon>Eukaryota</taxon>
        <taxon>Fungi</taxon>
        <taxon>Dikarya</taxon>
        <taxon>Basidiomycota</taxon>
        <taxon>Agaricomycotina</taxon>
        <taxon>Agaricomycetes</taxon>
        <taxon>Agaricomycetidae</taxon>
        <taxon>Agaricales</taxon>
        <taxon>Agaricineae</taxon>
        <taxon>Psathyrellaceae</taxon>
        <taxon>Ephemerocybe</taxon>
    </lineage>
</organism>
<keyword evidence="8" id="KW-1185">Reference proteome</keyword>
<dbReference type="Proteomes" id="UP000541558">
    <property type="component" value="Unassembled WGS sequence"/>
</dbReference>
<dbReference type="PANTHER" id="PTHR23253:SF9">
    <property type="entry name" value="EUKARYOTIC TRANSLATION INITIATION FACTOR 4 GAMMA 2"/>
    <property type="match status" value="1"/>
</dbReference>
<dbReference type="InterPro" id="IPR016024">
    <property type="entry name" value="ARM-type_fold"/>
</dbReference>
<evidence type="ECO:0000256" key="5">
    <source>
        <dbReference type="SAM" id="MobiDB-lite"/>
    </source>
</evidence>
<dbReference type="Gene3D" id="1.25.40.180">
    <property type="match status" value="1"/>
</dbReference>
<name>A0A8H5C746_9AGAR</name>
<feature type="domain" description="MIF4G" evidence="6">
    <location>
        <begin position="170"/>
        <end position="404"/>
    </location>
</feature>
<sequence length="409" mass="46779">MPYDITERIVENGPLPGSNHNPEVGRLKAIIQEREERIKDLENMLREEREETKLWVRRAKEHRTAAEAGEDIIKELRTRIEALEKDPVVATQNSRAMEGNQVPASGDGNRRSLGIRKEPSIDSYYSNPFSSHKQRNPSQGIEVEDRRHPESSRASTSRTEVPAPSPSAVEHELDGLLGQLSWETFELIADHIIKWANNPERGDDGRTLKFLVRLIFERAADDAAQANLFANLCQTILYRISPRFQESFPQTYERGPVFGGALFRVYLNSLCVEELDRSWWTVQLPRRASRESSASAPIQNVRRRGLHLIALFGELYMLKILDEHLMHECIKKLIAIIESNSDSGDAVQALHTLLSTIGTKLDTPQSRTELDIQFRRMKSISKGAQYSAHNRSLLQDLLDLRKRKKPYRK</sequence>
<evidence type="ECO:0000259" key="6">
    <source>
        <dbReference type="SMART" id="SM00543"/>
    </source>
</evidence>
<keyword evidence="4" id="KW-0175">Coiled coil</keyword>
<feature type="compositionally biased region" description="Polar residues" evidence="5">
    <location>
        <begin position="123"/>
        <end position="139"/>
    </location>
</feature>
<evidence type="ECO:0000256" key="2">
    <source>
        <dbReference type="ARBA" id="ARBA00022540"/>
    </source>
</evidence>
<dbReference type="OrthoDB" id="514777at2759"/>
<comment type="caution">
    <text evidence="7">The sequence shown here is derived from an EMBL/GenBank/DDBJ whole genome shotgun (WGS) entry which is preliminary data.</text>
</comment>
<dbReference type="AlphaFoldDB" id="A0A8H5C746"/>